<evidence type="ECO:0000256" key="1">
    <source>
        <dbReference type="ARBA" id="ARBA00004651"/>
    </source>
</evidence>
<dbReference type="InterPro" id="IPR018584">
    <property type="entry name" value="GT87"/>
</dbReference>
<feature type="region of interest" description="Disordered" evidence="8">
    <location>
        <begin position="440"/>
        <end position="501"/>
    </location>
</feature>
<feature type="transmembrane region" description="Helical" evidence="9">
    <location>
        <begin position="16"/>
        <end position="38"/>
    </location>
</feature>
<feature type="transmembrane region" description="Helical" evidence="9">
    <location>
        <begin position="198"/>
        <end position="218"/>
    </location>
</feature>
<dbReference type="GO" id="GO:0016758">
    <property type="term" value="F:hexosyltransferase activity"/>
    <property type="evidence" value="ECO:0007669"/>
    <property type="project" value="InterPro"/>
</dbReference>
<dbReference type="EMBL" id="FAOZ01000024">
    <property type="protein sequence ID" value="CUU59011.1"/>
    <property type="molecule type" value="Genomic_DNA"/>
</dbReference>
<protein>
    <submittedName>
        <fullName evidence="10">Alpha-1,2-mannosyltransferase</fullName>
    </submittedName>
</protein>
<dbReference type="GO" id="GO:0005886">
    <property type="term" value="C:plasma membrane"/>
    <property type="evidence" value="ECO:0007669"/>
    <property type="project" value="UniProtKB-SubCell"/>
</dbReference>
<evidence type="ECO:0000313" key="11">
    <source>
        <dbReference type="Proteomes" id="UP000198802"/>
    </source>
</evidence>
<proteinExistence type="inferred from homology"/>
<organism evidence="10 11">
    <name type="scientific">Parafrankia irregularis</name>
    <dbReference type="NCBI Taxonomy" id="795642"/>
    <lineage>
        <taxon>Bacteria</taxon>
        <taxon>Bacillati</taxon>
        <taxon>Actinomycetota</taxon>
        <taxon>Actinomycetes</taxon>
        <taxon>Frankiales</taxon>
        <taxon>Frankiaceae</taxon>
        <taxon>Parafrankia</taxon>
    </lineage>
</organism>
<keyword evidence="3 10" id="KW-0808">Transferase</keyword>
<evidence type="ECO:0000256" key="7">
    <source>
        <dbReference type="ARBA" id="ARBA00024033"/>
    </source>
</evidence>
<dbReference type="Pfam" id="PF09594">
    <property type="entry name" value="GT87"/>
    <property type="match status" value="1"/>
</dbReference>
<feature type="transmembrane region" description="Helical" evidence="9">
    <location>
        <begin position="225"/>
        <end position="245"/>
    </location>
</feature>
<accession>A0A0S4QU41</accession>
<feature type="transmembrane region" description="Helical" evidence="9">
    <location>
        <begin position="396"/>
        <end position="413"/>
    </location>
</feature>
<keyword evidence="10" id="KW-0328">Glycosyltransferase</keyword>
<evidence type="ECO:0000256" key="4">
    <source>
        <dbReference type="ARBA" id="ARBA00022692"/>
    </source>
</evidence>
<keyword evidence="5 9" id="KW-1133">Transmembrane helix</keyword>
<evidence type="ECO:0000256" key="5">
    <source>
        <dbReference type="ARBA" id="ARBA00022989"/>
    </source>
</evidence>
<feature type="transmembrane region" description="Helical" evidence="9">
    <location>
        <begin position="337"/>
        <end position="352"/>
    </location>
</feature>
<comment type="subcellular location">
    <subcellularLocation>
        <location evidence="1">Cell membrane</location>
        <topology evidence="1">Multi-pass membrane protein</topology>
    </subcellularLocation>
</comment>
<feature type="transmembrane region" description="Helical" evidence="9">
    <location>
        <begin position="92"/>
        <end position="114"/>
    </location>
</feature>
<evidence type="ECO:0000313" key="10">
    <source>
        <dbReference type="EMBL" id="CUU59011.1"/>
    </source>
</evidence>
<comment type="similarity">
    <text evidence="7">Belongs to the glycosyltransferase 87 family.</text>
</comment>
<reference evidence="11" key="1">
    <citation type="submission" date="2015-11" db="EMBL/GenBank/DDBJ databases">
        <authorList>
            <person name="Varghese N."/>
        </authorList>
    </citation>
    <scope>NUCLEOTIDE SEQUENCE [LARGE SCALE GENOMIC DNA]</scope>
    <source>
        <strain evidence="11">DSM 45899</strain>
    </source>
</reference>
<feature type="transmembrane region" description="Helical" evidence="9">
    <location>
        <begin position="174"/>
        <end position="192"/>
    </location>
</feature>
<dbReference type="RefSeq" id="WP_091282916.1">
    <property type="nucleotide sequence ID" value="NZ_FAOZ01000024.1"/>
</dbReference>
<keyword evidence="6 9" id="KW-0472">Membrane</keyword>
<feature type="transmembrane region" description="Helical" evidence="9">
    <location>
        <begin position="359"/>
        <end position="376"/>
    </location>
</feature>
<sequence>MEDALPGTLRRIQPRIAFRVVGIALGLVFTSAFLYFAVTSRLVDLAVYRLGGAAVLDGADPYARLQPDSGLPFTYTPFAAALFAPISLPPPWVAQTLWTTALLVSLYFFGAVSMDAVSMDAVSMDAVSMDAVSNEAVRPQPRSDRRGRILTHGAVAGFALLLEPVRNTFSFGQINTILALMIMIDLFGRLRLLPRGTLVGIAAGIKLTPLIFLPYLLCVGRWRDAVTGTAAFCVTVAVGFAVSAGPSTTFWTHTMLDADHVGGVPYVGNQSLLGVLSRLLAGQDQAQPLYLPIAGLLLVAGLAAAVFLCRTGQPLLGASTCALTGLLVSPVSWSHHWVWLVPLLLCLFTDPARPPWGRAAALTGYALAALAPIWWVPRGDNVEFTHNAWQTACANSYFVAALGLLASLLLFCWRRLSRSRRGWGDPHCADPYGADPYGADPYGVDPNGVDPNDGAPHGGAQEAVTCRRSRLRGRGLTVPGGGADGGTKVDGGTGAGEGGRQ</sequence>
<gene>
    <name evidence="10" type="ORF">Ga0074812_12436</name>
</gene>
<dbReference type="Proteomes" id="UP000198802">
    <property type="component" value="Unassembled WGS sequence"/>
</dbReference>
<feature type="compositionally biased region" description="Gly residues" evidence="8">
    <location>
        <begin position="478"/>
        <end position="501"/>
    </location>
</feature>
<evidence type="ECO:0000256" key="9">
    <source>
        <dbReference type="SAM" id="Phobius"/>
    </source>
</evidence>
<keyword evidence="2" id="KW-1003">Cell membrane</keyword>
<feature type="transmembrane region" description="Helical" evidence="9">
    <location>
        <begin position="289"/>
        <end position="308"/>
    </location>
</feature>
<keyword evidence="11" id="KW-1185">Reference proteome</keyword>
<keyword evidence="4 9" id="KW-0812">Transmembrane</keyword>
<evidence type="ECO:0000256" key="3">
    <source>
        <dbReference type="ARBA" id="ARBA00022679"/>
    </source>
</evidence>
<evidence type="ECO:0000256" key="2">
    <source>
        <dbReference type="ARBA" id="ARBA00022475"/>
    </source>
</evidence>
<dbReference type="AlphaFoldDB" id="A0A0S4QU41"/>
<name>A0A0S4QU41_9ACTN</name>
<evidence type="ECO:0000256" key="6">
    <source>
        <dbReference type="ARBA" id="ARBA00023136"/>
    </source>
</evidence>
<evidence type="ECO:0000256" key="8">
    <source>
        <dbReference type="SAM" id="MobiDB-lite"/>
    </source>
</evidence>